<dbReference type="Proteomes" id="UP000243499">
    <property type="component" value="Chromosome 3"/>
</dbReference>
<sequence>MLPLGARSHPGAVVLAALGSHALRRSFVLLLRRRALRLAWQPSQQSPHVVRAMPSREGPASCHPALRAPLPLHWAATPCEQHRRLQFRLAVEPRGPRRRPPLPRLATEERGQLGRCPLGPRAELSAAVG</sequence>
<accession>A0A2S3HBD0</accession>
<organism evidence="2">
    <name type="scientific">Panicum hallii</name>
    <dbReference type="NCBI Taxonomy" id="206008"/>
    <lineage>
        <taxon>Eukaryota</taxon>
        <taxon>Viridiplantae</taxon>
        <taxon>Streptophyta</taxon>
        <taxon>Embryophyta</taxon>
        <taxon>Tracheophyta</taxon>
        <taxon>Spermatophyta</taxon>
        <taxon>Magnoliopsida</taxon>
        <taxon>Liliopsida</taxon>
        <taxon>Poales</taxon>
        <taxon>Poaceae</taxon>
        <taxon>PACMAD clade</taxon>
        <taxon>Panicoideae</taxon>
        <taxon>Panicodae</taxon>
        <taxon>Paniceae</taxon>
        <taxon>Panicinae</taxon>
        <taxon>Panicum</taxon>
        <taxon>Panicum sect. Panicum</taxon>
    </lineage>
</organism>
<reference evidence="2" key="1">
    <citation type="submission" date="2018-04" db="EMBL/GenBank/DDBJ databases">
        <title>WGS assembly of Panicum hallii.</title>
        <authorList>
            <person name="Lovell J."/>
            <person name="Jenkins J."/>
            <person name="Lowry D."/>
            <person name="Mamidi S."/>
            <person name="Sreedasyam A."/>
            <person name="Weng X."/>
            <person name="Barry K."/>
            <person name="Bonette J."/>
            <person name="Campitelli B."/>
            <person name="Daum C."/>
            <person name="Gordon S."/>
            <person name="Gould B."/>
            <person name="Lipzen A."/>
            <person name="Macqueen A."/>
            <person name="Palacio-Mejia J."/>
            <person name="Plott C."/>
            <person name="Shakirov E."/>
            <person name="Shu S."/>
            <person name="Yoshinaga Y."/>
            <person name="Zane M."/>
            <person name="Rokhsar D."/>
            <person name="Grimwood J."/>
            <person name="Schmutz J."/>
            <person name="Juenger T."/>
        </authorList>
    </citation>
    <scope>NUCLEOTIDE SEQUENCE [LARGE SCALE GENOMIC DNA]</scope>
    <source>
        <strain evidence="2">FIL2</strain>
    </source>
</reference>
<gene>
    <name evidence="2" type="ORF">PAHAL_3G251000</name>
</gene>
<evidence type="ECO:0000256" key="1">
    <source>
        <dbReference type="SAM" id="MobiDB-lite"/>
    </source>
</evidence>
<dbReference type="AlphaFoldDB" id="A0A2S3HBD0"/>
<dbReference type="Gramene" id="PAN19118">
    <property type="protein sequence ID" value="PAN19118"/>
    <property type="gene ID" value="PAHAL_3G251000"/>
</dbReference>
<feature type="region of interest" description="Disordered" evidence="1">
    <location>
        <begin position="91"/>
        <end position="129"/>
    </location>
</feature>
<protein>
    <submittedName>
        <fullName evidence="2">Uncharacterized protein</fullName>
    </submittedName>
</protein>
<dbReference type="EMBL" id="CM008048">
    <property type="protein sequence ID" value="PAN19118.1"/>
    <property type="molecule type" value="Genomic_DNA"/>
</dbReference>
<proteinExistence type="predicted"/>
<name>A0A2S3HBD0_9POAL</name>
<evidence type="ECO:0000313" key="2">
    <source>
        <dbReference type="EMBL" id="PAN19118.1"/>
    </source>
</evidence>